<evidence type="ECO:0000256" key="1">
    <source>
        <dbReference type="SAM" id="Phobius"/>
    </source>
</evidence>
<dbReference type="AlphaFoldDB" id="A0A9N9AYG5"/>
<feature type="non-terminal residue" evidence="2">
    <location>
        <position position="306"/>
    </location>
</feature>
<dbReference type="Gene3D" id="1.20.1070.10">
    <property type="entry name" value="Rhodopsin 7-helix transmembrane proteins"/>
    <property type="match status" value="1"/>
</dbReference>
<protein>
    <submittedName>
        <fullName evidence="2">21306_t:CDS:1</fullName>
    </submittedName>
</protein>
<dbReference type="InterPro" id="IPR053247">
    <property type="entry name" value="GPCR_GPR1/git3-like"/>
</dbReference>
<name>A0A9N9AYG5_9GLOM</name>
<gene>
    <name evidence="2" type="ORF">DERYTH_LOCUS5046</name>
</gene>
<comment type="caution">
    <text evidence="2">The sequence shown here is derived from an EMBL/GenBank/DDBJ whole genome shotgun (WGS) entry which is preliminary data.</text>
</comment>
<feature type="transmembrane region" description="Helical" evidence="1">
    <location>
        <begin position="116"/>
        <end position="140"/>
    </location>
</feature>
<organism evidence="2 3">
    <name type="scientific">Dentiscutata erythropus</name>
    <dbReference type="NCBI Taxonomy" id="1348616"/>
    <lineage>
        <taxon>Eukaryota</taxon>
        <taxon>Fungi</taxon>
        <taxon>Fungi incertae sedis</taxon>
        <taxon>Mucoromycota</taxon>
        <taxon>Glomeromycotina</taxon>
        <taxon>Glomeromycetes</taxon>
        <taxon>Diversisporales</taxon>
        <taxon>Gigasporaceae</taxon>
        <taxon>Dentiscutata</taxon>
    </lineage>
</organism>
<keyword evidence="3" id="KW-1185">Reference proteome</keyword>
<dbReference type="Proteomes" id="UP000789405">
    <property type="component" value="Unassembled WGS sequence"/>
</dbReference>
<reference evidence="2" key="1">
    <citation type="submission" date="2021-06" db="EMBL/GenBank/DDBJ databases">
        <authorList>
            <person name="Kallberg Y."/>
            <person name="Tangrot J."/>
            <person name="Rosling A."/>
        </authorList>
    </citation>
    <scope>NUCLEOTIDE SEQUENCE</scope>
    <source>
        <strain evidence="2">MA453B</strain>
    </source>
</reference>
<evidence type="ECO:0000313" key="2">
    <source>
        <dbReference type="EMBL" id="CAG8546200.1"/>
    </source>
</evidence>
<feature type="transmembrane region" description="Helical" evidence="1">
    <location>
        <begin position="255"/>
        <end position="283"/>
    </location>
</feature>
<sequence length="306" mass="35010">LLAFLGITFFYIGNHNNIQCANNFDQSTMDNNLLCGIQGVLLILTTFLLILYCFLLILQLHIQTVWKSNLLQRYYVHSQVFVWVVSLLFTFIPAVTKNITFDFGAVCLVSGKVSIAMFWTPLAVFVIPSFLIHIMTFIHISRAQWVLARDFEDSSLGTIITRSSISMDHITGQDVLNVIKVQWRPLLLAMILLTTFIIFMIHSILATQQLYPFLEDSAETVSWVSKWLACLMKYQLTNDGQSKCANISLKHVPNVMFLVIAELLTASLGISIFFVFGTSVGLLREWRYWFTKTFGRVEKHTNNQFV</sequence>
<dbReference type="PANTHER" id="PTHR42058:SF1">
    <property type="entry name" value="G-PROTEIN COUPLED RECEPTORS FAMILY 2 PROFILE 2 DOMAIN-CONTAINING PROTEIN"/>
    <property type="match status" value="1"/>
</dbReference>
<dbReference type="PANTHER" id="PTHR42058">
    <property type="entry name" value="G_PROTEIN_RECEP_F2_4 DOMAIN-CONTAINING PROTEIN"/>
    <property type="match status" value="1"/>
</dbReference>
<dbReference type="OrthoDB" id="26203at2759"/>
<dbReference type="EMBL" id="CAJVPY010002031">
    <property type="protein sequence ID" value="CAG8546200.1"/>
    <property type="molecule type" value="Genomic_DNA"/>
</dbReference>
<accession>A0A9N9AYG5</accession>
<feature type="transmembrane region" description="Helical" evidence="1">
    <location>
        <begin position="37"/>
        <end position="62"/>
    </location>
</feature>
<feature type="transmembrane region" description="Helical" evidence="1">
    <location>
        <begin position="74"/>
        <end position="96"/>
    </location>
</feature>
<keyword evidence="1" id="KW-1133">Transmembrane helix</keyword>
<keyword evidence="1" id="KW-0812">Transmembrane</keyword>
<keyword evidence="1" id="KW-0472">Membrane</keyword>
<feature type="transmembrane region" description="Helical" evidence="1">
    <location>
        <begin position="186"/>
        <end position="205"/>
    </location>
</feature>
<proteinExistence type="predicted"/>
<evidence type="ECO:0000313" key="3">
    <source>
        <dbReference type="Proteomes" id="UP000789405"/>
    </source>
</evidence>